<reference evidence="2 3" key="1">
    <citation type="journal article" date="2023" name="Plants (Basel)">
        <title>Bridging the Gap: Combining Genomics and Transcriptomics Approaches to Understand Stylosanthes scabra, an Orphan Legume from the Brazilian Caatinga.</title>
        <authorList>
            <person name="Ferreira-Neto J.R.C."/>
            <person name="da Silva M.D."/>
            <person name="Binneck E."/>
            <person name="de Melo N.F."/>
            <person name="da Silva R.H."/>
            <person name="de Melo A.L.T.M."/>
            <person name="Pandolfi V."/>
            <person name="Bustamante F.O."/>
            <person name="Brasileiro-Vidal A.C."/>
            <person name="Benko-Iseppon A.M."/>
        </authorList>
    </citation>
    <scope>NUCLEOTIDE SEQUENCE [LARGE SCALE GENOMIC DNA]</scope>
    <source>
        <tissue evidence="2">Leaves</tissue>
    </source>
</reference>
<protein>
    <submittedName>
        <fullName evidence="2">Uncharacterized protein</fullName>
    </submittedName>
</protein>
<evidence type="ECO:0000313" key="2">
    <source>
        <dbReference type="EMBL" id="MED6154792.1"/>
    </source>
</evidence>
<gene>
    <name evidence="2" type="ORF">PIB30_116024</name>
</gene>
<organism evidence="2 3">
    <name type="scientific">Stylosanthes scabra</name>
    <dbReference type="NCBI Taxonomy" id="79078"/>
    <lineage>
        <taxon>Eukaryota</taxon>
        <taxon>Viridiplantae</taxon>
        <taxon>Streptophyta</taxon>
        <taxon>Embryophyta</taxon>
        <taxon>Tracheophyta</taxon>
        <taxon>Spermatophyta</taxon>
        <taxon>Magnoliopsida</taxon>
        <taxon>eudicotyledons</taxon>
        <taxon>Gunneridae</taxon>
        <taxon>Pentapetalae</taxon>
        <taxon>rosids</taxon>
        <taxon>fabids</taxon>
        <taxon>Fabales</taxon>
        <taxon>Fabaceae</taxon>
        <taxon>Papilionoideae</taxon>
        <taxon>50 kb inversion clade</taxon>
        <taxon>dalbergioids sensu lato</taxon>
        <taxon>Dalbergieae</taxon>
        <taxon>Pterocarpus clade</taxon>
        <taxon>Stylosanthes</taxon>
    </lineage>
</organism>
<proteinExistence type="predicted"/>
<sequence>MASKNNKDSTNDDGVALDSKLMFEAISGELRKIQQRLDDMDLRIDSLPSRKSHSRDSVHSQSEESDSDSSSKAR</sequence>
<name>A0ABU6U0X1_9FABA</name>
<accession>A0ABU6U0X1</accession>
<dbReference type="Proteomes" id="UP001341840">
    <property type="component" value="Unassembled WGS sequence"/>
</dbReference>
<keyword evidence="3" id="KW-1185">Reference proteome</keyword>
<evidence type="ECO:0000313" key="3">
    <source>
        <dbReference type="Proteomes" id="UP001341840"/>
    </source>
</evidence>
<feature type="non-terminal residue" evidence="2">
    <location>
        <position position="74"/>
    </location>
</feature>
<dbReference type="EMBL" id="JASCZI010106155">
    <property type="protein sequence ID" value="MED6154792.1"/>
    <property type="molecule type" value="Genomic_DNA"/>
</dbReference>
<feature type="region of interest" description="Disordered" evidence="1">
    <location>
        <begin position="44"/>
        <end position="74"/>
    </location>
</feature>
<evidence type="ECO:0000256" key="1">
    <source>
        <dbReference type="SAM" id="MobiDB-lite"/>
    </source>
</evidence>
<comment type="caution">
    <text evidence="2">The sequence shown here is derived from an EMBL/GenBank/DDBJ whole genome shotgun (WGS) entry which is preliminary data.</text>
</comment>